<proteinExistence type="predicted"/>
<organism evidence="1 2">
    <name type="scientific">Mycena albidolilacea</name>
    <dbReference type="NCBI Taxonomy" id="1033008"/>
    <lineage>
        <taxon>Eukaryota</taxon>
        <taxon>Fungi</taxon>
        <taxon>Dikarya</taxon>
        <taxon>Basidiomycota</taxon>
        <taxon>Agaricomycotina</taxon>
        <taxon>Agaricomycetes</taxon>
        <taxon>Agaricomycetidae</taxon>
        <taxon>Agaricales</taxon>
        <taxon>Marasmiineae</taxon>
        <taxon>Mycenaceae</taxon>
        <taxon>Mycena</taxon>
    </lineage>
</organism>
<evidence type="ECO:0008006" key="3">
    <source>
        <dbReference type="Google" id="ProtNLM"/>
    </source>
</evidence>
<accession>A0AAD7EI86</accession>
<reference evidence="1" key="1">
    <citation type="submission" date="2023-03" db="EMBL/GenBank/DDBJ databases">
        <title>Massive genome expansion in bonnet fungi (Mycena s.s.) driven by repeated elements and novel gene families across ecological guilds.</title>
        <authorList>
            <consortium name="Lawrence Berkeley National Laboratory"/>
            <person name="Harder C.B."/>
            <person name="Miyauchi S."/>
            <person name="Viragh M."/>
            <person name="Kuo A."/>
            <person name="Thoen E."/>
            <person name="Andreopoulos B."/>
            <person name="Lu D."/>
            <person name="Skrede I."/>
            <person name="Drula E."/>
            <person name="Henrissat B."/>
            <person name="Morin E."/>
            <person name="Kohler A."/>
            <person name="Barry K."/>
            <person name="LaButti K."/>
            <person name="Morin E."/>
            <person name="Salamov A."/>
            <person name="Lipzen A."/>
            <person name="Mereny Z."/>
            <person name="Hegedus B."/>
            <person name="Baldrian P."/>
            <person name="Stursova M."/>
            <person name="Weitz H."/>
            <person name="Taylor A."/>
            <person name="Grigoriev I.V."/>
            <person name="Nagy L.G."/>
            <person name="Martin F."/>
            <person name="Kauserud H."/>
        </authorList>
    </citation>
    <scope>NUCLEOTIDE SEQUENCE</scope>
    <source>
        <strain evidence="1">CBHHK002</strain>
    </source>
</reference>
<dbReference type="PROSITE" id="PS51257">
    <property type="entry name" value="PROKAR_LIPOPROTEIN"/>
    <property type="match status" value="1"/>
</dbReference>
<dbReference type="Proteomes" id="UP001218218">
    <property type="component" value="Unassembled WGS sequence"/>
</dbReference>
<sequence length="69" mass="7460">MCKFASPISTAGSSCHSDDLVLQIHECDFPLIPAMPGDFFAIPGTSVSVEHLFSKSRHLCCKNPLIHAC</sequence>
<gene>
    <name evidence="1" type="ORF">DFH08DRAFT_710409</name>
</gene>
<evidence type="ECO:0000313" key="1">
    <source>
        <dbReference type="EMBL" id="KAJ7327618.1"/>
    </source>
</evidence>
<name>A0AAD7EI86_9AGAR</name>
<evidence type="ECO:0000313" key="2">
    <source>
        <dbReference type="Proteomes" id="UP001218218"/>
    </source>
</evidence>
<protein>
    <recommendedName>
        <fullName evidence="3">HAT C-terminal dimerisation domain-containing protein</fullName>
    </recommendedName>
</protein>
<dbReference type="AlphaFoldDB" id="A0AAD7EI86"/>
<keyword evidence="2" id="KW-1185">Reference proteome</keyword>
<comment type="caution">
    <text evidence="1">The sequence shown here is derived from an EMBL/GenBank/DDBJ whole genome shotgun (WGS) entry which is preliminary data.</text>
</comment>
<dbReference type="EMBL" id="JARIHO010000041">
    <property type="protein sequence ID" value="KAJ7327618.1"/>
    <property type="molecule type" value="Genomic_DNA"/>
</dbReference>